<sequence>MTCPKANAISIPGLMSPVSTPPLFITFYPCCAQMFPPLPSGYPFCVTLRDCTLPPLQEETVEACNRGWGNYYPFKIDTPARISDDPEGEKMACIPVRNRNTFSYQASLPRTISLEIPIGKANILTFHQETQEPRPASQNSIGKSRNSPFKRCELYVGQATKEQ</sequence>
<proteinExistence type="predicted"/>
<protein>
    <submittedName>
        <fullName evidence="1">Uncharacterized protein</fullName>
    </submittedName>
</protein>
<reference evidence="1 2" key="1">
    <citation type="submission" date="2016-03" db="EMBL/GenBank/DDBJ databases">
        <title>Cyphomyrmex costatus WGS genome.</title>
        <authorList>
            <person name="Nygaard S."/>
            <person name="Hu H."/>
            <person name="Boomsma J."/>
            <person name="Zhang G."/>
        </authorList>
    </citation>
    <scope>NUCLEOTIDE SEQUENCE [LARGE SCALE GENOMIC DNA]</scope>
    <source>
        <strain evidence="1">MS0001</strain>
        <tissue evidence="1">Whole body</tissue>
    </source>
</reference>
<name>A0A195CR76_9HYME</name>
<dbReference type="Proteomes" id="UP000078542">
    <property type="component" value="Unassembled WGS sequence"/>
</dbReference>
<organism evidence="1 2">
    <name type="scientific">Cyphomyrmex costatus</name>
    <dbReference type="NCBI Taxonomy" id="456900"/>
    <lineage>
        <taxon>Eukaryota</taxon>
        <taxon>Metazoa</taxon>
        <taxon>Ecdysozoa</taxon>
        <taxon>Arthropoda</taxon>
        <taxon>Hexapoda</taxon>
        <taxon>Insecta</taxon>
        <taxon>Pterygota</taxon>
        <taxon>Neoptera</taxon>
        <taxon>Endopterygota</taxon>
        <taxon>Hymenoptera</taxon>
        <taxon>Apocrita</taxon>
        <taxon>Aculeata</taxon>
        <taxon>Formicoidea</taxon>
        <taxon>Formicidae</taxon>
        <taxon>Myrmicinae</taxon>
        <taxon>Cyphomyrmex</taxon>
    </lineage>
</organism>
<keyword evidence="2" id="KW-1185">Reference proteome</keyword>
<evidence type="ECO:0000313" key="2">
    <source>
        <dbReference type="Proteomes" id="UP000078542"/>
    </source>
</evidence>
<gene>
    <name evidence="1" type="ORF">ALC62_06091</name>
</gene>
<dbReference type="AlphaFoldDB" id="A0A195CR76"/>
<evidence type="ECO:0000313" key="1">
    <source>
        <dbReference type="EMBL" id="KYN02997.1"/>
    </source>
</evidence>
<dbReference type="EMBL" id="KQ977394">
    <property type="protein sequence ID" value="KYN02997.1"/>
    <property type="molecule type" value="Genomic_DNA"/>
</dbReference>
<accession>A0A195CR76</accession>